<evidence type="ECO:0000256" key="1">
    <source>
        <dbReference type="SAM" id="MobiDB-lite"/>
    </source>
</evidence>
<keyword evidence="3" id="KW-1185">Reference proteome</keyword>
<evidence type="ECO:0000313" key="3">
    <source>
        <dbReference type="Proteomes" id="UP001550850"/>
    </source>
</evidence>
<feature type="region of interest" description="Disordered" evidence="1">
    <location>
        <begin position="1"/>
        <end position="70"/>
    </location>
</feature>
<sequence>MSSSFSGHARAPATVASAVRGRGAAACPRRYEAGGTPVVTRRWTPPRSSHGGQAAAWTPAGAGGGRAPAAQDEGINLAGIKRIIELENQVAALQS</sequence>
<feature type="compositionally biased region" description="Low complexity" evidence="1">
    <location>
        <begin position="13"/>
        <end position="26"/>
    </location>
</feature>
<evidence type="ECO:0000313" key="2">
    <source>
        <dbReference type="EMBL" id="MEU3557402.1"/>
    </source>
</evidence>
<reference evidence="2 3" key="1">
    <citation type="submission" date="2024-06" db="EMBL/GenBank/DDBJ databases">
        <title>The Natural Products Discovery Center: Release of the First 8490 Sequenced Strains for Exploring Actinobacteria Biosynthetic Diversity.</title>
        <authorList>
            <person name="Kalkreuter E."/>
            <person name="Kautsar S.A."/>
            <person name="Yang D."/>
            <person name="Bader C.D."/>
            <person name="Teijaro C.N."/>
            <person name="Fluegel L."/>
            <person name="Davis C.M."/>
            <person name="Simpson J.R."/>
            <person name="Lauterbach L."/>
            <person name="Steele A.D."/>
            <person name="Gui C."/>
            <person name="Meng S."/>
            <person name="Li G."/>
            <person name="Viehrig K."/>
            <person name="Ye F."/>
            <person name="Su P."/>
            <person name="Kiefer A.F."/>
            <person name="Nichols A."/>
            <person name="Cepeda A.J."/>
            <person name="Yan W."/>
            <person name="Fan B."/>
            <person name="Jiang Y."/>
            <person name="Adhikari A."/>
            <person name="Zheng C.-J."/>
            <person name="Schuster L."/>
            <person name="Cowan T.M."/>
            <person name="Smanski M.J."/>
            <person name="Chevrette M.G."/>
            <person name="De Carvalho L.P.S."/>
            <person name="Shen B."/>
        </authorList>
    </citation>
    <scope>NUCLEOTIDE SEQUENCE [LARGE SCALE GENOMIC DNA]</scope>
    <source>
        <strain evidence="2 3">NPDC038104</strain>
    </source>
</reference>
<feature type="compositionally biased region" description="Low complexity" evidence="1">
    <location>
        <begin position="51"/>
        <end position="60"/>
    </location>
</feature>
<gene>
    <name evidence="2" type="ORF">AB0E65_24775</name>
</gene>
<organism evidence="2 3">
    <name type="scientific">Streptomyces fragilis</name>
    <dbReference type="NCBI Taxonomy" id="67301"/>
    <lineage>
        <taxon>Bacteria</taxon>
        <taxon>Bacillati</taxon>
        <taxon>Actinomycetota</taxon>
        <taxon>Actinomycetes</taxon>
        <taxon>Kitasatosporales</taxon>
        <taxon>Streptomycetaceae</taxon>
        <taxon>Streptomyces</taxon>
    </lineage>
</organism>
<dbReference type="EMBL" id="JBEZUR010000056">
    <property type="protein sequence ID" value="MEU3557402.1"/>
    <property type="molecule type" value="Genomic_DNA"/>
</dbReference>
<comment type="caution">
    <text evidence="2">The sequence shown here is derived from an EMBL/GenBank/DDBJ whole genome shotgun (WGS) entry which is preliminary data.</text>
</comment>
<accession>A0ABV2YNT8</accession>
<proteinExistence type="predicted"/>
<feature type="non-terminal residue" evidence="2">
    <location>
        <position position="95"/>
    </location>
</feature>
<name>A0ABV2YNT8_9ACTN</name>
<dbReference type="Proteomes" id="UP001550850">
    <property type="component" value="Unassembled WGS sequence"/>
</dbReference>
<protein>
    <submittedName>
        <fullName evidence="2">Uncharacterized protein</fullName>
    </submittedName>
</protein>